<reference evidence="1 2" key="1">
    <citation type="journal article" date="2012" name="Eukaryot. Cell">
        <title>Draft genome sequence of CBS 2479, the standard type strain of Trichosporon asahii.</title>
        <authorList>
            <person name="Yang R.Y."/>
            <person name="Li H.T."/>
            <person name="Zhu H."/>
            <person name="Zhou G.P."/>
            <person name="Wang M."/>
            <person name="Wang L."/>
        </authorList>
    </citation>
    <scope>NUCLEOTIDE SEQUENCE [LARGE SCALE GENOMIC DNA]</scope>
    <source>
        <strain evidence="2">ATCC 90039 / CBS 2479 / JCM 2466 / KCTC 7840 / NCYC 2677 / UAMH 7654</strain>
    </source>
</reference>
<name>J6EQ56_TRIAS</name>
<dbReference type="EMBL" id="ALBS01000283">
    <property type="protein sequence ID" value="EJT46589.1"/>
    <property type="molecule type" value="Genomic_DNA"/>
</dbReference>
<proteinExistence type="predicted"/>
<dbReference type="KEGG" id="tasa:A1Q1_04766"/>
<dbReference type="GeneID" id="25988278"/>
<evidence type="ECO:0000313" key="1">
    <source>
        <dbReference type="EMBL" id="EJT46589.1"/>
    </source>
</evidence>
<comment type="caution">
    <text evidence="1">The sequence shown here is derived from an EMBL/GenBank/DDBJ whole genome shotgun (WGS) entry which is preliminary data.</text>
</comment>
<protein>
    <submittedName>
        <fullName evidence="1">Uncharacterized protein</fullName>
    </submittedName>
</protein>
<gene>
    <name evidence="1" type="ORF">A1Q1_04766</name>
</gene>
<accession>J6EQ56</accession>
<organism evidence="1 2">
    <name type="scientific">Trichosporon asahii var. asahii (strain ATCC 90039 / CBS 2479 / JCM 2466 / KCTC 7840 / NBRC 103889/ NCYC 2677 / UAMH 7654)</name>
    <name type="common">Yeast</name>
    <dbReference type="NCBI Taxonomy" id="1186058"/>
    <lineage>
        <taxon>Eukaryota</taxon>
        <taxon>Fungi</taxon>
        <taxon>Dikarya</taxon>
        <taxon>Basidiomycota</taxon>
        <taxon>Agaricomycotina</taxon>
        <taxon>Tremellomycetes</taxon>
        <taxon>Trichosporonales</taxon>
        <taxon>Trichosporonaceae</taxon>
        <taxon>Trichosporon</taxon>
    </lineage>
</organism>
<dbReference type="AlphaFoldDB" id="J6EQ56"/>
<evidence type="ECO:0000313" key="2">
    <source>
        <dbReference type="Proteomes" id="UP000002748"/>
    </source>
</evidence>
<dbReference type="HOGENOM" id="CLU_1628219_0_0_1"/>
<dbReference type="Proteomes" id="UP000002748">
    <property type="component" value="Unassembled WGS sequence"/>
</dbReference>
<dbReference type="RefSeq" id="XP_014178479.1">
    <property type="nucleotide sequence ID" value="XM_014323004.1"/>
</dbReference>
<dbReference type="VEuPathDB" id="FungiDB:A1Q1_04766"/>
<sequence>MAAELQALDGRIDEGRRPARAAVAFTVGDEEHEMGDLRQAERLVAPGVVELDVTSGRKVHEELAEAWGAGNVLGDRDVLSALHRLLLPRHAAARVEERQLAPGTSEGEAAVLLAHDCKFGSISQENPVRQATHVLADLPDRNQGVVVELSEDLLDDVWEAIWI</sequence>